<dbReference type="SUPFAM" id="SSF53590">
    <property type="entry name" value="Nucleoside hydrolase"/>
    <property type="match status" value="1"/>
</dbReference>
<dbReference type="PANTHER" id="PTHR12304:SF4">
    <property type="entry name" value="URIDINE NUCLEOSIDASE"/>
    <property type="match status" value="1"/>
</dbReference>
<feature type="domain" description="Inosine/uridine-preferring nucleoside hydrolase" evidence="3">
    <location>
        <begin position="4"/>
        <end position="292"/>
    </location>
</feature>
<dbReference type="Pfam" id="PF01156">
    <property type="entry name" value="IU_nuc_hydro"/>
    <property type="match status" value="1"/>
</dbReference>
<dbReference type="InterPro" id="IPR001910">
    <property type="entry name" value="Inosine/uridine_hydrolase_dom"/>
</dbReference>
<keyword evidence="2" id="KW-0326">Glycosidase</keyword>
<protein>
    <recommendedName>
        <fullName evidence="3">Inosine/uridine-preferring nucleoside hydrolase domain-containing protein</fullName>
    </recommendedName>
</protein>
<evidence type="ECO:0000313" key="4">
    <source>
        <dbReference type="EMBL" id="AUW93868.1"/>
    </source>
</evidence>
<evidence type="ECO:0000256" key="2">
    <source>
        <dbReference type="ARBA" id="ARBA00023295"/>
    </source>
</evidence>
<proteinExistence type="predicted"/>
<dbReference type="InterPro" id="IPR023186">
    <property type="entry name" value="IUNH"/>
</dbReference>
<reference evidence="4 5" key="1">
    <citation type="journal article" date="2019" name="Sci. Rep.">
        <title>Sulfobacillus thermotolerans: new insights into resistance and metabolic capacities of acidophilic chemolithotrophs.</title>
        <authorList>
            <person name="Panyushkina A.E."/>
            <person name="Babenko V.V."/>
            <person name="Nikitina A.S."/>
            <person name="Selezneva O.V."/>
            <person name="Tsaplina I.A."/>
            <person name="Letarova M.A."/>
            <person name="Kostryukova E.S."/>
            <person name="Letarov A.V."/>
        </authorList>
    </citation>
    <scope>NUCLEOTIDE SEQUENCE [LARGE SCALE GENOMIC DNA]</scope>
    <source>
        <strain evidence="4 5">Kr1</strain>
    </source>
</reference>
<gene>
    <name evidence="4" type="ORF">BXT84_07850</name>
</gene>
<evidence type="ECO:0000259" key="3">
    <source>
        <dbReference type="Pfam" id="PF01156"/>
    </source>
</evidence>
<dbReference type="Gene3D" id="3.90.245.10">
    <property type="entry name" value="Ribonucleoside hydrolase-like"/>
    <property type="match status" value="1"/>
</dbReference>
<keyword evidence="1" id="KW-0378">Hydrolase</keyword>
<sequence length="300" mass="33085">MKRVILDMDPGIDDALALIIALKRFDVLRVCTVGGNVKLEDTYQNARFLLEQAGRSDITVWAGASRPLFYPLIKAAAIHGGHGLGLLTDIPKQRLPEDRAWMELAALAHQDVGPMHLISTGPLTNLALLFLAHPDLATRWTSITCMFGALPGTHVDRFEEFNVYLDPHAADVVLRYGENVQLIGINVAHRALLPLKDVQRFRQYGRIGQLLFELMTFYGTKSQGEGGDPEAFPIDDVLTIAAVDAPDLFQWVELPLAVVREGPLRGTVVVAQGPADRPLCKIASSIDVDAFLNWLWQSFA</sequence>
<dbReference type="PANTHER" id="PTHR12304">
    <property type="entry name" value="INOSINE-URIDINE PREFERRING NUCLEOSIDE HYDROLASE"/>
    <property type="match status" value="1"/>
</dbReference>
<dbReference type="Proteomes" id="UP000325292">
    <property type="component" value="Chromosome"/>
</dbReference>
<keyword evidence="5" id="KW-1185">Reference proteome</keyword>
<accession>A0ABM6RR24</accession>
<organism evidence="4 5">
    <name type="scientific">Sulfobacillus thermotolerans</name>
    <dbReference type="NCBI Taxonomy" id="338644"/>
    <lineage>
        <taxon>Bacteria</taxon>
        <taxon>Bacillati</taxon>
        <taxon>Bacillota</taxon>
        <taxon>Clostridia</taxon>
        <taxon>Eubacteriales</taxon>
        <taxon>Clostridiales Family XVII. Incertae Sedis</taxon>
        <taxon>Sulfobacillus</taxon>
    </lineage>
</organism>
<evidence type="ECO:0000313" key="5">
    <source>
        <dbReference type="Proteomes" id="UP000325292"/>
    </source>
</evidence>
<evidence type="ECO:0000256" key="1">
    <source>
        <dbReference type="ARBA" id="ARBA00022801"/>
    </source>
</evidence>
<dbReference type="InterPro" id="IPR036452">
    <property type="entry name" value="Ribo_hydro-like"/>
</dbReference>
<dbReference type="EMBL" id="CP019454">
    <property type="protein sequence ID" value="AUW93868.1"/>
    <property type="molecule type" value="Genomic_DNA"/>
</dbReference>
<name>A0ABM6RR24_9FIRM</name>